<keyword evidence="3" id="KW-1185">Reference proteome</keyword>
<organism evidence="2 3">
    <name type="scientific">Paenibacillus residui</name>
    <dbReference type="NCBI Taxonomy" id="629724"/>
    <lineage>
        <taxon>Bacteria</taxon>
        <taxon>Bacillati</taxon>
        <taxon>Bacillota</taxon>
        <taxon>Bacilli</taxon>
        <taxon>Bacillales</taxon>
        <taxon>Paenibacillaceae</taxon>
        <taxon>Paenibacillus</taxon>
    </lineage>
</organism>
<evidence type="ECO:0000313" key="3">
    <source>
        <dbReference type="Proteomes" id="UP001597120"/>
    </source>
</evidence>
<proteinExistence type="predicted"/>
<dbReference type="CDD" id="cd04301">
    <property type="entry name" value="NAT_SF"/>
    <property type="match status" value="1"/>
</dbReference>
<dbReference type="SUPFAM" id="SSF55729">
    <property type="entry name" value="Acyl-CoA N-acyltransferases (Nat)"/>
    <property type="match status" value="1"/>
</dbReference>
<dbReference type="InterPro" id="IPR000182">
    <property type="entry name" value="GNAT_dom"/>
</dbReference>
<dbReference type="Proteomes" id="UP001597120">
    <property type="component" value="Unassembled WGS sequence"/>
</dbReference>
<sequence>MKWHIYNDPRQFLEQVGAFLERHEAENSLALGILHSLAEGKRRMEGEPVMAAVKEGDEPILIVLMTPPKGLILAGKPPKLGKEALLFAANSVMAMNISVPGVIGDPVLAAEFIRAWERNTQCSSEVVMNQRIYRLDRVLDMDYSPGQLRVATAEDIHLTAEWLYQFAKEVGELISHEQALAKARNGVEERSLYLWEDKKAVSMAMMARPTASGVTINMVYTPAEFRGKGYATSCVASLSQLLLDRGYRFCTLYTDLANNTSNKIYQTIGYKPIQDSILYRFI</sequence>
<dbReference type="InterPro" id="IPR016181">
    <property type="entry name" value="Acyl_CoA_acyltransferase"/>
</dbReference>
<evidence type="ECO:0000259" key="1">
    <source>
        <dbReference type="PROSITE" id="PS51186"/>
    </source>
</evidence>
<protein>
    <submittedName>
        <fullName evidence="2">GNAT family N-acetyltransferase</fullName>
    </submittedName>
</protein>
<comment type="caution">
    <text evidence="2">The sequence shown here is derived from an EMBL/GenBank/DDBJ whole genome shotgun (WGS) entry which is preliminary data.</text>
</comment>
<accession>A0ABW3DDR4</accession>
<dbReference type="Gene3D" id="3.40.630.30">
    <property type="match status" value="1"/>
</dbReference>
<dbReference type="InterPro" id="IPR013653">
    <property type="entry name" value="GCN5-like_dom"/>
</dbReference>
<dbReference type="PROSITE" id="PS51186">
    <property type="entry name" value="GNAT"/>
    <property type="match status" value="1"/>
</dbReference>
<feature type="domain" description="N-acetyltransferase" evidence="1">
    <location>
        <begin position="146"/>
        <end position="282"/>
    </location>
</feature>
<name>A0ABW3DDR4_9BACL</name>
<reference evidence="3" key="1">
    <citation type="journal article" date="2019" name="Int. J. Syst. Evol. Microbiol.">
        <title>The Global Catalogue of Microorganisms (GCM) 10K type strain sequencing project: providing services to taxonomists for standard genome sequencing and annotation.</title>
        <authorList>
            <consortium name="The Broad Institute Genomics Platform"/>
            <consortium name="The Broad Institute Genome Sequencing Center for Infectious Disease"/>
            <person name="Wu L."/>
            <person name="Ma J."/>
        </authorList>
    </citation>
    <scope>NUCLEOTIDE SEQUENCE [LARGE SCALE GENOMIC DNA]</scope>
    <source>
        <strain evidence="3">CCUG 57263</strain>
    </source>
</reference>
<evidence type="ECO:0000313" key="2">
    <source>
        <dbReference type="EMBL" id="MFD0870684.1"/>
    </source>
</evidence>
<dbReference type="RefSeq" id="WP_144936943.1">
    <property type="nucleotide sequence ID" value="NZ_JBHTIU010000053.1"/>
</dbReference>
<gene>
    <name evidence="2" type="ORF">ACFQ03_16130</name>
</gene>
<dbReference type="Pfam" id="PF08445">
    <property type="entry name" value="FR47"/>
    <property type="match status" value="1"/>
</dbReference>
<dbReference type="EMBL" id="JBHTIU010000053">
    <property type="protein sequence ID" value="MFD0870684.1"/>
    <property type="molecule type" value="Genomic_DNA"/>
</dbReference>